<gene>
    <name evidence="2" type="ORF">B0A55_02929</name>
</gene>
<comment type="caution">
    <text evidence="2">The sequence shown here is derived from an EMBL/GenBank/DDBJ whole genome shotgun (WGS) entry which is preliminary data.</text>
</comment>
<dbReference type="AlphaFoldDB" id="A0A4U0XUI7"/>
<evidence type="ECO:0000313" key="2">
    <source>
        <dbReference type="EMBL" id="TKA81472.1"/>
    </source>
</evidence>
<keyword evidence="3" id="KW-1185">Reference proteome</keyword>
<protein>
    <submittedName>
        <fullName evidence="2">Uncharacterized protein</fullName>
    </submittedName>
</protein>
<name>A0A4U0XUI7_9PEZI</name>
<reference evidence="2 3" key="1">
    <citation type="submission" date="2017-03" db="EMBL/GenBank/DDBJ databases">
        <title>Genomes of endolithic fungi from Antarctica.</title>
        <authorList>
            <person name="Coleine C."/>
            <person name="Masonjones S."/>
            <person name="Stajich J.E."/>
        </authorList>
    </citation>
    <scope>NUCLEOTIDE SEQUENCE [LARGE SCALE GENOMIC DNA]</scope>
    <source>
        <strain evidence="2 3">CCFEE 5184</strain>
    </source>
</reference>
<feature type="region of interest" description="Disordered" evidence="1">
    <location>
        <begin position="72"/>
        <end position="104"/>
    </location>
</feature>
<accession>A0A4U0XUI7</accession>
<evidence type="ECO:0000313" key="3">
    <source>
        <dbReference type="Proteomes" id="UP000309340"/>
    </source>
</evidence>
<dbReference type="EMBL" id="NAJQ01000051">
    <property type="protein sequence ID" value="TKA81472.1"/>
    <property type="molecule type" value="Genomic_DNA"/>
</dbReference>
<dbReference type="Proteomes" id="UP000309340">
    <property type="component" value="Unassembled WGS sequence"/>
</dbReference>
<organism evidence="2 3">
    <name type="scientific">Friedmanniomyces simplex</name>
    <dbReference type="NCBI Taxonomy" id="329884"/>
    <lineage>
        <taxon>Eukaryota</taxon>
        <taxon>Fungi</taxon>
        <taxon>Dikarya</taxon>
        <taxon>Ascomycota</taxon>
        <taxon>Pezizomycotina</taxon>
        <taxon>Dothideomycetes</taxon>
        <taxon>Dothideomycetidae</taxon>
        <taxon>Mycosphaerellales</taxon>
        <taxon>Teratosphaeriaceae</taxon>
        <taxon>Friedmanniomyces</taxon>
    </lineage>
</organism>
<proteinExistence type="predicted"/>
<evidence type="ECO:0000256" key="1">
    <source>
        <dbReference type="SAM" id="MobiDB-lite"/>
    </source>
</evidence>
<sequence length="248" mass="27805">MSLLMNDNDGIQGHIVRVKCVGGDVAVNIHALRAASAHLSATLYPPMAEVVLDVTCYGFQVLVDWLSSGEISCPEADEEEEEEVDEEEQTEDEDGADETEKQEDDRIEKIGLLCTAYQTGCTLEVSSRFLDALMDRIIDSVVEPNERTWEQVIELANVLREAFEIGSSGRLFCAEWLIHGNMACVERDLESVYRLAEWVDDGDDVFRREILQAGFRGAVAPGSGTLPWEQDRCRYHEHGVPRGTLRLR</sequence>
<feature type="compositionally biased region" description="Acidic residues" evidence="1">
    <location>
        <begin position="75"/>
        <end position="102"/>
    </location>
</feature>